<sequence length="130" mass="14342">MDNNNFSSKEIQNSLNEDLSKESTQADISKVLPMILSGVYKSSEEQFNKLGQQTTVNAYGLASISKQMTQLSQIVKQLADKAGIQGQVEQPEASAPVRPKQPAQPKQDGNEKLAEMFAELMQNRNGNDQQ</sequence>
<evidence type="ECO:0000313" key="3">
    <source>
        <dbReference type="Proteomes" id="UP001439008"/>
    </source>
</evidence>
<feature type="region of interest" description="Disordered" evidence="1">
    <location>
        <begin position="85"/>
        <end position="130"/>
    </location>
</feature>
<keyword evidence="3" id="KW-1185">Reference proteome</keyword>
<gene>
    <name evidence="2" type="ORF">MHBO_001420</name>
</gene>
<evidence type="ECO:0000256" key="1">
    <source>
        <dbReference type="SAM" id="MobiDB-lite"/>
    </source>
</evidence>
<comment type="caution">
    <text evidence="2">The sequence shown here is derived from an EMBL/GenBank/DDBJ whole genome shotgun (WGS) entry which is preliminary data.</text>
</comment>
<proteinExistence type="predicted"/>
<dbReference type="Proteomes" id="UP001439008">
    <property type="component" value="Unassembled WGS sequence"/>
</dbReference>
<reference evidence="2 3" key="1">
    <citation type="journal article" date="2024" name="BMC Biol.">
        <title>Comparative genomics of Ascetosporea gives new insight into the evolutionary basis for animal parasitism in Rhizaria.</title>
        <authorList>
            <person name="Hiltunen Thoren M."/>
            <person name="Onut-Brannstrom I."/>
            <person name="Alfjorden A."/>
            <person name="Peckova H."/>
            <person name="Swords F."/>
            <person name="Hooper C."/>
            <person name="Holzer A.S."/>
            <person name="Bass D."/>
            <person name="Burki F."/>
        </authorList>
    </citation>
    <scope>NUCLEOTIDE SEQUENCE [LARGE SCALE GENOMIC DNA]</scope>
    <source>
        <strain evidence="2">20-A016</strain>
    </source>
</reference>
<feature type="region of interest" description="Disordered" evidence="1">
    <location>
        <begin position="1"/>
        <end position="27"/>
    </location>
</feature>
<accession>A0ABV2AIX7</accession>
<protein>
    <submittedName>
        <fullName evidence="2">Uncharacterized protein</fullName>
    </submittedName>
</protein>
<evidence type="ECO:0000313" key="2">
    <source>
        <dbReference type="EMBL" id="MES1919622.1"/>
    </source>
</evidence>
<name>A0ABV2AIX7_9EUKA</name>
<dbReference type="EMBL" id="JBDODL010000344">
    <property type="protein sequence ID" value="MES1919622.1"/>
    <property type="molecule type" value="Genomic_DNA"/>
</dbReference>
<organism evidence="2 3">
    <name type="scientific">Bonamia ostreae</name>
    <dbReference type="NCBI Taxonomy" id="126728"/>
    <lineage>
        <taxon>Eukaryota</taxon>
        <taxon>Sar</taxon>
        <taxon>Rhizaria</taxon>
        <taxon>Endomyxa</taxon>
        <taxon>Ascetosporea</taxon>
        <taxon>Haplosporida</taxon>
        <taxon>Bonamia</taxon>
    </lineage>
</organism>